<accession>A0ABQ9H713</accession>
<sequence>MKGRGKREIPEKTRRPAVSFDTIATRENLRAAPPEFEPGSPRTQSCLTSPGSEVSMEKRRNGRAGESGYPRENPSASGVDRQDCHMREFGSDPAANRTRFTWA</sequence>
<reference evidence="2 3" key="1">
    <citation type="submission" date="2023-02" db="EMBL/GenBank/DDBJ databases">
        <title>LHISI_Scaffold_Assembly.</title>
        <authorList>
            <person name="Stuart O.P."/>
            <person name="Cleave R."/>
            <person name="Magrath M.J.L."/>
            <person name="Mikheyev A.S."/>
        </authorList>
    </citation>
    <scope>NUCLEOTIDE SEQUENCE [LARGE SCALE GENOMIC DNA]</scope>
    <source>
        <strain evidence="2">Daus_M_001</strain>
        <tissue evidence="2">Leg muscle</tissue>
    </source>
</reference>
<dbReference type="Proteomes" id="UP001159363">
    <property type="component" value="Chromosome 6"/>
</dbReference>
<dbReference type="EMBL" id="JARBHB010000007">
    <property type="protein sequence ID" value="KAJ8880061.1"/>
    <property type="molecule type" value="Genomic_DNA"/>
</dbReference>
<protein>
    <submittedName>
        <fullName evidence="2">Uncharacterized protein</fullName>
    </submittedName>
</protein>
<keyword evidence="3" id="KW-1185">Reference proteome</keyword>
<gene>
    <name evidence="2" type="ORF">PR048_020684</name>
</gene>
<feature type="compositionally biased region" description="Basic and acidic residues" evidence="1">
    <location>
        <begin position="1"/>
        <end position="14"/>
    </location>
</feature>
<proteinExistence type="predicted"/>
<name>A0ABQ9H713_9NEOP</name>
<feature type="compositionally biased region" description="Basic and acidic residues" evidence="1">
    <location>
        <begin position="80"/>
        <end position="90"/>
    </location>
</feature>
<evidence type="ECO:0000313" key="2">
    <source>
        <dbReference type="EMBL" id="KAJ8880061.1"/>
    </source>
</evidence>
<evidence type="ECO:0000256" key="1">
    <source>
        <dbReference type="SAM" id="MobiDB-lite"/>
    </source>
</evidence>
<feature type="compositionally biased region" description="Polar residues" evidence="1">
    <location>
        <begin position="41"/>
        <end position="52"/>
    </location>
</feature>
<evidence type="ECO:0000313" key="3">
    <source>
        <dbReference type="Proteomes" id="UP001159363"/>
    </source>
</evidence>
<comment type="caution">
    <text evidence="2">The sequence shown here is derived from an EMBL/GenBank/DDBJ whole genome shotgun (WGS) entry which is preliminary data.</text>
</comment>
<organism evidence="2 3">
    <name type="scientific">Dryococelus australis</name>
    <dbReference type="NCBI Taxonomy" id="614101"/>
    <lineage>
        <taxon>Eukaryota</taxon>
        <taxon>Metazoa</taxon>
        <taxon>Ecdysozoa</taxon>
        <taxon>Arthropoda</taxon>
        <taxon>Hexapoda</taxon>
        <taxon>Insecta</taxon>
        <taxon>Pterygota</taxon>
        <taxon>Neoptera</taxon>
        <taxon>Polyneoptera</taxon>
        <taxon>Phasmatodea</taxon>
        <taxon>Verophasmatodea</taxon>
        <taxon>Anareolatae</taxon>
        <taxon>Phasmatidae</taxon>
        <taxon>Eurycanthinae</taxon>
        <taxon>Dryococelus</taxon>
    </lineage>
</organism>
<feature type="region of interest" description="Disordered" evidence="1">
    <location>
        <begin position="1"/>
        <end position="103"/>
    </location>
</feature>